<reference evidence="2" key="1">
    <citation type="submission" date="2020-05" db="EMBL/GenBank/DDBJ databases">
        <title>WGS assembly of Panicum virgatum.</title>
        <authorList>
            <person name="Lovell J.T."/>
            <person name="Jenkins J."/>
            <person name="Shu S."/>
            <person name="Juenger T.E."/>
            <person name="Schmutz J."/>
        </authorList>
    </citation>
    <scope>NUCLEOTIDE SEQUENCE</scope>
    <source>
        <strain evidence="2">AP13</strain>
    </source>
</reference>
<dbReference type="SUPFAM" id="SSF54236">
    <property type="entry name" value="Ubiquitin-like"/>
    <property type="match status" value="1"/>
</dbReference>
<dbReference type="Gene3D" id="3.10.20.90">
    <property type="entry name" value="Phosphatidylinositol 3-kinase Catalytic Subunit, Chain A, domain 1"/>
    <property type="match status" value="1"/>
</dbReference>
<sequence>MVNPVGIPQPPALSLPPQPPAEEQPPPPDEPEPKRQRADDASLVLAEQFLTQYPGPASMSVSVPNLDEGNLRGQVLEIHVQSLSDTVGSLKEQIAGEL</sequence>
<dbReference type="InterPro" id="IPR029071">
    <property type="entry name" value="Ubiquitin-like_domsf"/>
</dbReference>
<dbReference type="Proteomes" id="UP000823388">
    <property type="component" value="Chromosome 7K"/>
</dbReference>
<gene>
    <name evidence="2" type="ORF">PVAP13_7KG351970</name>
</gene>
<evidence type="ECO:0000313" key="2">
    <source>
        <dbReference type="EMBL" id="KAG2574835.1"/>
    </source>
</evidence>
<evidence type="ECO:0000313" key="3">
    <source>
        <dbReference type="Proteomes" id="UP000823388"/>
    </source>
</evidence>
<evidence type="ECO:0000256" key="1">
    <source>
        <dbReference type="SAM" id="MobiDB-lite"/>
    </source>
</evidence>
<comment type="caution">
    <text evidence="2">The sequence shown here is derived from an EMBL/GenBank/DDBJ whole genome shotgun (WGS) entry which is preliminary data.</text>
</comment>
<organism evidence="2 3">
    <name type="scientific">Panicum virgatum</name>
    <name type="common">Blackwell switchgrass</name>
    <dbReference type="NCBI Taxonomy" id="38727"/>
    <lineage>
        <taxon>Eukaryota</taxon>
        <taxon>Viridiplantae</taxon>
        <taxon>Streptophyta</taxon>
        <taxon>Embryophyta</taxon>
        <taxon>Tracheophyta</taxon>
        <taxon>Spermatophyta</taxon>
        <taxon>Magnoliopsida</taxon>
        <taxon>Liliopsida</taxon>
        <taxon>Poales</taxon>
        <taxon>Poaceae</taxon>
        <taxon>PACMAD clade</taxon>
        <taxon>Panicoideae</taxon>
        <taxon>Panicodae</taxon>
        <taxon>Paniceae</taxon>
        <taxon>Panicinae</taxon>
        <taxon>Panicum</taxon>
        <taxon>Panicum sect. Hiantes</taxon>
    </lineage>
</organism>
<name>A0A8T0QLZ6_PANVG</name>
<proteinExistence type="predicted"/>
<feature type="region of interest" description="Disordered" evidence="1">
    <location>
        <begin position="1"/>
        <end position="39"/>
    </location>
</feature>
<feature type="compositionally biased region" description="Pro residues" evidence="1">
    <location>
        <begin position="7"/>
        <end position="28"/>
    </location>
</feature>
<protein>
    <submittedName>
        <fullName evidence="2">Uncharacterized protein</fullName>
    </submittedName>
</protein>
<keyword evidence="3" id="KW-1185">Reference proteome</keyword>
<dbReference type="EMBL" id="CM029049">
    <property type="protein sequence ID" value="KAG2574835.1"/>
    <property type="molecule type" value="Genomic_DNA"/>
</dbReference>
<dbReference type="AlphaFoldDB" id="A0A8T0QLZ6"/>
<accession>A0A8T0QLZ6</accession>